<dbReference type="InterPro" id="IPR011042">
    <property type="entry name" value="6-blade_b-propeller_TolB-like"/>
</dbReference>
<dbReference type="Gene3D" id="2.120.10.30">
    <property type="entry name" value="TolB, C-terminal domain"/>
    <property type="match status" value="1"/>
</dbReference>
<evidence type="ECO:0000256" key="4">
    <source>
        <dbReference type="SAM" id="MobiDB-lite"/>
    </source>
</evidence>
<evidence type="ECO:0000259" key="5">
    <source>
        <dbReference type="Pfam" id="PF08450"/>
    </source>
</evidence>
<evidence type="ECO:0000313" key="6">
    <source>
        <dbReference type="EMBL" id="MCP8886371.1"/>
    </source>
</evidence>
<feature type="active site" description="Proton donor/acceptor" evidence="2">
    <location>
        <position position="203"/>
    </location>
</feature>
<accession>A0A9Q4FQN4</accession>
<dbReference type="PANTHER" id="PTHR10907:SF47">
    <property type="entry name" value="REGUCALCIN"/>
    <property type="match status" value="1"/>
</dbReference>
<proteinExistence type="inferred from homology"/>
<keyword evidence="3" id="KW-0862">Zinc</keyword>
<dbReference type="Proteomes" id="UP001060275">
    <property type="component" value="Unassembled WGS sequence"/>
</dbReference>
<evidence type="ECO:0000256" key="3">
    <source>
        <dbReference type="PIRSR" id="PIRSR605511-2"/>
    </source>
</evidence>
<gene>
    <name evidence="6" type="ORF">NF348_04580</name>
</gene>
<dbReference type="SUPFAM" id="SSF63829">
    <property type="entry name" value="Calcium-dependent phosphotriesterase"/>
    <property type="match status" value="1"/>
</dbReference>
<comment type="similarity">
    <text evidence="1">Belongs to the SMP-30/CGR1 family.</text>
</comment>
<feature type="domain" description="SMP-30/Gluconolactonase/LRE-like region" evidence="5">
    <location>
        <begin position="17"/>
        <end position="261"/>
    </location>
</feature>
<feature type="binding site" evidence="3">
    <location>
        <position position="18"/>
    </location>
    <ligand>
        <name>a divalent metal cation</name>
        <dbReference type="ChEBI" id="CHEBI:60240"/>
    </ligand>
</feature>
<feature type="binding site" evidence="3">
    <location>
        <position position="105"/>
    </location>
    <ligand>
        <name>substrate</name>
    </ligand>
</feature>
<dbReference type="PRINTS" id="PR01790">
    <property type="entry name" value="SMP30FAMILY"/>
</dbReference>
<feature type="binding site" evidence="3">
    <location>
        <position position="153"/>
    </location>
    <ligand>
        <name>a divalent metal cation</name>
        <dbReference type="ChEBI" id="CHEBI:60240"/>
    </ligand>
</feature>
<name>A0A9Q4FQN4_9HYPH</name>
<dbReference type="GO" id="GO:0005509">
    <property type="term" value="F:calcium ion binding"/>
    <property type="evidence" value="ECO:0007669"/>
    <property type="project" value="TreeGrafter"/>
</dbReference>
<organism evidence="6 7">
    <name type="scientific">Devosia ureilytica</name>
    <dbReference type="NCBI Taxonomy" id="2952754"/>
    <lineage>
        <taxon>Bacteria</taxon>
        <taxon>Pseudomonadati</taxon>
        <taxon>Pseudomonadota</taxon>
        <taxon>Alphaproteobacteria</taxon>
        <taxon>Hyphomicrobiales</taxon>
        <taxon>Devosiaceae</taxon>
        <taxon>Devosia</taxon>
    </lineage>
</organism>
<dbReference type="InterPro" id="IPR013658">
    <property type="entry name" value="SGL"/>
</dbReference>
<dbReference type="AlphaFoldDB" id="A0A9Q4FQN4"/>
<keyword evidence="7" id="KW-1185">Reference proteome</keyword>
<dbReference type="RefSeq" id="WP_254674089.1">
    <property type="nucleotide sequence ID" value="NZ_JAMWDU010000002.1"/>
</dbReference>
<comment type="cofactor">
    <cofactor evidence="3">
        <name>Zn(2+)</name>
        <dbReference type="ChEBI" id="CHEBI:29105"/>
    </cofactor>
    <text evidence="3">Binds 1 divalent metal cation per subunit.</text>
</comment>
<keyword evidence="3" id="KW-0479">Metal-binding</keyword>
<comment type="caution">
    <text evidence="6">The sequence shown here is derived from an EMBL/GenBank/DDBJ whole genome shotgun (WGS) entry which is preliminary data.</text>
</comment>
<dbReference type="InterPro" id="IPR005511">
    <property type="entry name" value="SMP-30"/>
</dbReference>
<sequence>MLSIKAQPLAQVGNATGESPVWDEASGALYWLDIPHGLIQQLAADGTIRRWTAPMMIGSIVLAATGRLLAATAQGFARVTLHDDGTAGLDPVADVLAPGSGMRFNDGACDRQGRFWSGTMRLSPDPTRPEGMLYRLGADGTATPQAKGLLTQNGLAWSPDGRVMYLSDSHPAVRTIWTFDFDPESGTPSNREVFGNDLPGRPDGAAMDADGCYWTAATDAGKILRLTPAGRIDAEITVPVRNPTNLCFGGPDLQTIFITSLQPGGAVLPGAGDLFSAQVPFKGMPEPRAVLSSKTPPPDEMVSARLPPPANWS</sequence>
<feature type="binding site" evidence="3">
    <location>
        <position position="103"/>
    </location>
    <ligand>
        <name>substrate</name>
    </ligand>
</feature>
<evidence type="ECO:0000313" key="7">
    <source>
        <dbReference type="Proteomes" id="UP001060275"/>
    </source>
</evidence>
<protein>
    <submittedName>
        <fullName evidence="6">SMP-30/gluconolactonase/LRE family protein</fullName>
    </submittedName>
</protein>
<dbReference type="GO" id="GO:0004341">
    <property type="term" value="F:gluconolactonase activity"/>
    <property type="evidence" value="ECO:0007669"/>
    <property type="project" value="TreeGrafter"/>
</dbReference>
<dbReference type="GO" id="GO:0019853">
    <property type="term" value="P:L-ascorbic acid biosynthetic process"/>
    <property type="evidence" value="ECO:0007669"/>
    <property type="project" value="TreeGrafter"/>
</dbReference>
<dbReference type="Pfam" id="PF08450">
    <property type="entry name" value="SGL"/>
    <property type="match status" value="1"/>
</dbReference>
<dbReference type="PANTHER" id="PTHR10907">
    <property type="entry name" value="REGUCALCIN"/>
    <property type="match status" value="1"/>
</dbReference>
<feature type="region of interest" description="Disordered" evidence="4">
    <location>
        <begin position="286"/>
        <end position="313"/>
    </location>
</feature>
<reference evidence="6" key="1">
    <citation type="submission" date="2022-06" db="EMBL/GenBank/DDBJ databases">
        <title>Devosia sp. XJ19-45 genome assembly.</title>
        <authorList>
            <person name="Li B."/>
            <person name="Cai M."/>
            <person name="Nie G."/>
            <person name="Li W."/>
        </authorList>
    </citation>
    <scope>NUCLEOTIDE SEQUENCE</scope>
    <source>
        <strain evidence="6">XJ19-45</strain>
    </source>
</reference>
<evidence type="ECO:0000256" key="2">
    <source>
        <dbReference type="PIRSR" id="PIRSR605511-1"/>
    </source>
</evidence>
<evidence type="ECO:0000256" key="1">
    <source>
        <dbReference type="ARBA" id="ARBA00008853"/>
    </source>
</evidence>
<feature type="binding site" evidence="3">
    <location>
        <position position="203"/>
    </location>
    <ligand>
        <name>a divalent metal cation</name>
        <dbReference type="ChEBI" id="CHEBI:60240"/>
    </ligand>
</feature>
<dbReference type="EMBL" id="JAMWDU010000002">
    <property type="protein sequence ID" value="MCP8886371.1"/>
    <property type="molecule type" value="Genomic_DNA"/>
</dbReference>